<proteinExistence type="predicted"/>
<name>A0A1H8K8Q2_9BACT</name>
<gene>
    <name evidence="2" type="ORF">SAMN04488505_11466</name>
</gene>
<dbReference type="OrthoDB" id="2242169at2"/>
<keyword evidence="1" id="KW-0812">Transmembrane</keyword>
<evidence type="ECO:0000313" key="3">
    <source>
        <dbReference type="Proteomes" id="UP000198984"/>
    </source>
</evidence>
<dbReference type="EMBL" id="FOBB01000014">
    <property type="protein sequence ID" value="SEN89392.1"/>
    <property type="molecule type" value="Genomic_DNA"/>
</dbReference>
<keyword evidence="1" id="KW-1133">Transmembrane helix</keyword>
<organism evidence="2 3">
    <name type="scientific">Chitinophaga rupis</name>
    <dbReference type="NCBI Taxonomy" id="573321"/>
    <lineage>
        <taxon>Bacteria</taxon>
        <taxon>Pseudomonadati</taxon>
        <taxon>Bacteroidota</taxon>
        <taxon>Chitinophagia</taxon>
        <taxon>Chitinophagales</taxon>
        <taxon>Chitinophagaceae</taxon>
        <taxon>Chitinophaga</taxon>
    </lineage>
</organism>
<dbReference type="AlphaFoldDB" id="A0A1H8K8Q2"/>
<dbReference type="Proteomes" id="UP000198984">
    <property type="component" value="Unassembled WGS sequence"/>
</dbReference>
<dbReference type="RefSeq" id="WP_089921283.1">
    <property type="nucleotide sequence ID" value="NZ_FOBB01000014.1"/>
</dbReference>
<reference evidence="2 3" key="1">
    <citation type="submission" date="2016-10" db="EMBL/GenBank/DDBJ databases">
        <authorList>
            <person name="de Groot N.N."/>
        </authorList>
    </citation>
    <scope>NUCLEOTIDE SEQUENCE [LARGE SCALE GENOMIC DNA]</scope>
    <source>
        <strain evidence="2 3">DSM 21039</strain>
    </source>
</reference>
<keyword evidence="3" id="KW-1185">Reference proteome</keyword>
<evidence type="ECO:0000313" key="2">
    <source>
        <dbReference type="EMBL" id="SEN89392.1"/>
    </source>
</evidence>
<evidence type="ECO:0000256" key="1">
    <source>
        <dbReference type="SAM" id="Phobius"/>
    </source>
</evidence>
<sequence>MKVKKTDPVKTNVTKLKINPLQKLKNAGYFILVLAGVYALIYGLAKFASWSEHQSILEIKESHTSTIGTIIKVGSMKGSYAVAEYFVDGKRYERKDDSPASGIFTGEHYLIIYKATNPAISRIDFTNPVFLNGEETGKTTGTIVYKDWAKVGFTYTVNGERIKRFQKYVDGKQLKKGQTLTVEYLLSNPGVSILKLK</sequence>
<keyword evidence="1" id="KW-0472">Membrane</keyword>
<protein>
    <submittedName>
        <fullName evidence="2">Uncharacterized protein</fullName>
    </submittedName>
</protein>
<feature type="transmembrane region" description="Helical" evidence="1">
    <location>
        <begin position="27"/>
        <end position="45"/>
    </location>
</feature>
<accession>A0A1H8K8Q2</accession>